<accession>A0A0E9TA93</accession>
<name>A0A0E9TA93_ANGAN</name>
<protein>
    <submittedName>
        <fullName evidence="1">Uncharacterized protein</fullName>
    </submittedName>
</protein>
<dbReference type="EMBL" id="GBXM01058250">
    <property type="protein sequence ID" value="JAH50327.1"/>
    <property type="molecule type" value="Transcribed_RNA"/>
</dbReference>
<reference evidence="1" key="2">
    <citation type="journal article" date="2015" name="Fish Shellfish Immunol.">
        <title>Early steps in the European eel (Anguilla anguilla)-Vibrio vulnificus interaction in the gills: Role of the RtxA13 toxin.</title>
        <authorList>
            <person name="Callol A."/>
            <person name="Pajuelo D."/>
            <person name="Ebbesson L."/>
            <person name="Teles M."/>
            <person name="MacKenzie S."/>
            <person name="Amaro C."/>
        </authorList>
    </citation>
    <scope>NUCLEOTIDE SEQUENCE</scope>
</reference>
<organism evidence="1">
    <name type="scientific">Anguilla anguilla</name>
    <name type="common">European freshwater eel</name>
    <name type="synonym">Muraena anguilla</name>
    <dbReference type="NCBI Taxonomy" id="7936"/>
    <lineage>
        <taxon>Eukaryota</taxon>
        <taxon>Metazoa</taxon>
        <taxon>Chordata</taxon>
        <taxon>Craniata</taxon>
        <taxon>Vertebrata</taxon>
        <taxon>Euteleostomi</taxon>
        <taxon>Actinopterygii</taxon>
        <taxon>Neopterygii</taxon>
        <taxon>Teleostei</taxon>
        <taxon>Anguilliformes</taxon>
        <taxon>Anguillidae</taxon>
        <taxon>Anguilla</taxon>
    </lineage>
</organism>
<sequence>MEDSGTGILLIFWAHPPPSLTSRGRGNYRGLTNCDLSYDISSEKKTTYISKRQ</sequence>
<reference evidence="1" key="1">
    <citation type="submission" date="2014-11" db="EMBL/GenBank/DDBJ databases">
        <authorList>
            <person name="Amaro Gonzalez C."/>
        </authorList>
    </citation>
    <scope>NUCLEOTIDE SEQUENCE</scope>
</reference>
<evidence type="ECO:0000313" key="1">
    <source>
        <dbReference type="EMBL" id="JAH50327.1"/>
    </source>
</evidence>
<proteinExistence type="predicted"/>
<dbReference type="AlphaFoldDB" id="A0A0E9TA93"/>